<evidence type="ECO:0000256" key="2">
    <source>
        <dbReference type="SAM" id="SignalP"/>
    </source>
</evidence>
<dbReference type="PANTHER" id="PTHR32305:SF15">
    <property type="entry name" value="PROTEIN RHSA-RELATED"/>
    <property type="match status" value="1"/>
</dbReference>
<dbReference type="RefSeq" id="WP_229730726.1">
    <property type="nucleotide sequence ID" value="NZ_BMCL01000001.1"/>
</dbReference>
<dbReference type="InterPro" id="IPR006530">
    <property type="entry name" value="YD"/>
</dbReference>
<dbReference type="InterPro" id="IPR056823">
    <property type="entry name" value="TEN-like_YD-shell"/>
</dbReference>
<accession>A0A1T5LK44</accession>
<feature type="signal peptide" evidence="2">
    <location>
        <begin position="1"/>
        <end position="23"/>
    </location>
</feature>
<evidence type="ECO:0000256" key="1">
    <source>
        <dbReference type="ARBA" id="ARBA00022737"/>
    </source>
</evidence>
<evidence type="ECO:0000313" key="4">
    <source>
        <dbReference type="EMBL" id="SKC76326.1"/>
    </source>
</evidence>
<name>A0A1T5LK44_9GAMM</name>
<dbReference type="InterPro" id="IPR031325">
    <property type="entry name" value="RHS_repeat"/>
</dbReference>
<dbReference type="EMBL" id="FUZV01000002">
    <property type="protein sequence ID" value="SKC76326.1"/>
    <property type="molecule type" value="Genomic_DNA"/>
</dbReference>
<evidence type="ECO:0000313" key="5">
    <source>
        <dbReference type="Proteomes" id="UP000190341"/>
    </source>
</evidence>
<dbReference type="NCBIfam" id="TIGR03696">
    <property type="entry name" value="Rhs_assc_core"/>
    <property type="match status" value="1"/>
</dbReference>
<keyword evidence="5" id="KW-1185">Reference proteome</keyword>
<organism evidence="4 5">
    <name type="scientific">Pseudoxanthomonas indica</name>
    <dbReference type="NCBI Taxonomy" id="428993"/>
    <lineage>
        <taxon>Bacteria</taxon>
        <taxon>Pseudomonadati</taxon>
        <taxon>Pseudomonadota</taxon>
        <taxon>Gammaproteobacteria</taxon>
        <taxon>Lysobacterales</taxon>
        <taxon>Lysobacteraceae</taxon>
        <taxon>Pseudoxanthomonas</taxon>
    </lineage>
</organism>
<feature type="domain" description="Teneurin-like YD-shell" evidence="3">
    <location>
        <begin position="784"/>
        <end position="934"/>
    </location>
</feature>
<evidence type="ECO:0000259" key="3">
    <source>
        <dbReference type="Pfam" id="PF25023"/>
    </source>
</evidence>
<dbReference type="Gene3D" id="2.180.10.10">
    <property type="entry name" value="RHS repeat-associated core"/>
    <property type="match status" value="3"/>
</dbReference>
<dbReference type="Pfam" id="PF05593">
    <property type="entry name" value="RHS_repeat"/>
    <property type="match status" value="2"/>
</dbReference>
<protein>
    <submittedName>
        <fullName evidence="4">RHS repeat-associated core domain-containing protein</fullName>
    </submittedName>
</protein>
<dbReference type="InterPro" id="IPR022385">
    <property type="entry name" value="Rhs_assc_core"/>
</dbReference>
<dbReference type="NCBIfam" id="TIGR01643">
    <property type="entry name" value="YD_repeat_2x"/>
    <property type="match status" value="4"/>
</dbReference>
<gene>
    <name evidence="4" type="ORF">SAMN06296058_2647</name>
</gene>
<dbReference type="InterPro" id="IPR050708">
    <property type="entry name" value="T6SS_VgrG/RHS"/>
</dbReference>
<proteinExistence type="predicted"/>
<keyword evidence="1" id="KW-0677">Repeat</keyword>
<feature type="domain" description="Teneurin-like YD-shell" evidence="3">
    <location>
        <begin position="1098"/>
        <end position="1368"/>
    </location>
</feature>
<dbReference type="Pfam" id="PF25023">
    <property type="entry name" value="TEN_YD-shell"/>
    <property type="match status" value="2"/>
</dbReference>
<dbReference type="STRING" id="428993.SAMN06296058_2647"/>
<dbReference type="PANTHER" id="PTHR32305">
    <property type="match status" value="1"/>
</dbReference>
<keyword evidence="2" id="KW-0732">Signal</keyword>
<dbReference type="Proteomes" id="UP000190341">
    <property type="component" value="Unassembled WGS sequence"/>
</dbReference>
<sequence>MGSRTLAALAGMALFLISFSSWAGDEVCLENGGTKSCARPSEDWTAAVCVEQMSHFAIDSAMCRLLGGVYQGGNSNPACIGGEPFITKETAAELADEYFAERYSCPYTSKSDTGWGASLPASYFCYAGPSTYRYGQLKEEFRKFTFSGKARNFDGTCSLDTTVSLITTNVRDVMCAPGAVSLYGANNTWLDCFNEHDKTCPINNPVMPGDGMHVKSEVDFQAPGSPLRFVRTFAPANGSVPRVSTASSPMTVGKYWYFNYGMRVDKVVNSDYVAAIATRDDGSRVYFDPSGNPLQRSDGEFIRYEELPDGSMVITQGADTERYTSDGKLGRIDYASGQYVQLTYDDPNRRIDAQDQNGRTLSIHYWRARVPSHIVMPDGGTITYGYDSVKRTLNKVKFADGASRTFNTTFTGNGRFDVYDELGVLYSTHLYTHQTLGARISSSNLASGLSGGQVGRQIYTYTQGSNGASSLAVTGPLGQAVTRNYQTKGNTKKLVSQTQLCATCGGSTASKTYDANGYVDVETDFKGSTTDYTIDSAGRELSRIEAANDTTGQKRTIETDWHATLKLPLERRTRDATGLLKARTVWTYNARGQVLTLSAVDTLTGAQRTQSYAYCEASDVLANTCPLVGLLLSADGPLAGTVDRSTYHYYAADDASCATTPTTCPHRKGDLWKVTNALGQTMETLRYDGAGRTLSVKDPNGVVTDQEYHARGWRTATKVRGADDNVETDDVISRVEYWPTGLVKRVTQPDGSYTQFTYDQAHRLTDVTDAAGNYIHYVQDFAGNRISEQTKDSGGNLKRSLSRVFNQRSQLLTQADAQANPTDFTYDANGNTKTITDALDRVTDQSYDPLNRLARTLQDMGGIAAETRFAYDALDNLVKVTDPKGLDTTYSYNSLGDLTQLSSPDTGVTTYTYDAAGNRSTQTDARNVTSVYAYDGLGRITGVSYPTTSLNVGYVHDLTQGVCATGETYSVGRLTRMNDASGNTQYCYNRFGYLARKVQTTNGIAFTVRYLWNAAGQMLGMVYPDGSEVDYSRNALGQLVGIGITRPGQAREVLLNQVTYLPFGPTSGWIYGDGRVMTRSYDQNYRPTAILDASPGGLSLGFGYDAVGNLTKLGTAMGISTPDMVYGYDALDRLTRTADGPTNVAIDSYSYDKTGNRLSHATAAGTALYAYSPTSHRLESVEGVTRTFDSAGNTLAIGSRTFVYSAANRMSEVRNEGNVVMSYAYNGRGEQVLRQSGGENFITIYDELGHWLGDYSQLGTPVQQVVWNDNFPIGLLANGGRLHYVEPDHLGTPRVVIESARDIAVWTWDIHGEVFGESSPKEDQDGDLLPLVFNLRFPGQRYDAAAGLNSNYFRNYEPGSGRYMESDSMGMAAGVNTYSYASSTPFVLVDPYGMSGTCPASPSYKPSFWNDGGHIQGTNNCYSYAADRPENPASQLPRPFPYLPQPGEWSGRPFESLTCRSIIRAAVSDGMTKPDSKGNCPSCTHKVYLVVAPEVDYHWYRQDGDGTWSHKPGLMPVSNLDASGKVITNPAAANSNYAPNGPNYSKKCGVLCALNR</sequence>
<feature type="chain" id="PRO_5012843630" evidence="2">
    <location>
        <begin position="24"/>
        <end position="1556"/>
    </location>
</feature>
<reference evidence="4 5" key="1">
    <citation type="submission" date="2017-02" db="EMBL/GenBank/DDBJ databases">
        <authorList>
            <person name="Peterson S.W."/>
        </authorList>
    </citation>
    <scope>NUCLEOTIDE SEQUENCE [LARGE SCALE GENOMIC DNA]</scope>
    <source>
        <strain evidence="4 5">P15</strain>
    </source>
</reference>